<keyword evidence="5" id="KW-1185">Reference proteome</keyword>
<dbReference type="GO" id="GO:0003712">
    <property type="term" value="F:transcription coregulator activity"/>
    <property type="evidence" value="ECO:0007669"/>
    <property type="project" value="InterPro"/>
</dbReference>
<accession>A0A540LKN5</accession>
<feature type="domain" description="PHL" evidence="3">
    <location>
        <begin position="527"/>
        <end position="612"/>
    </location>
</feature>
<dbReference type="EMBL" id="VIEB01000550">
    <property type="protein sequence ID" value="TQD87047.1"/>
    <property type="molecule type" value="Genomic_DNA"/>
</dbReference>
<dbReference type="GO" id="GO:0006357">
    <property type="term" value="P:regulation of transcription by RNA polymerase II"/>
    <property type="evidence" value="ECO:0007669"/>
    <property type="project" value="TreeGrafter"/>
</dbReference>
<feature type="region of interest" description="Disordered" evidence="1">
    <location>
        <begin position="862"/>
        <end position="882"/>
    </location>
</feature>
<feature type="compositionally biased region" description="Polar residues" evidence="1">
    <location>
        <begin position="1641"/>
        <end position="1663"/>
    </location>
</feature>
<feature type="compositionally biased region" description="Polar residues" evidence="1">
    <location>
        <begin position="1143"/>
        <end position="1168"/>
    </location>
</feature>
<evidence type="ECO:0000313" key="5">
    <source>
        <dbReference type="Proteomes" id="UP000315295"/>
    </source>
</evidence>
<feature type="region of interest" description="Disordered" evidence="1">
    <location>
        <begin position="1632"/>
        <end position="1686"/>
    </location>
</feature>
<feature type="region of interest" description="Disordered" evidence="1">
    <location>
        <begin position="457"/>
        <end position="512"/>
    </location>
</feature>
<feature type="region of interest" description="Disordered" evidence="1">
    <location>
        <begin position="1062"/>
        <end position="1081"/>
    </location>
</feature>
<proteinExistence type="predicted"/>
<feature type="region of interest" description="Disordered" evidence="1">
    <location>
        <begin position="1119"/>
        <end position="1174"/>
    </location>
</feature>
<feature type="region of interest" description="Disordered" evidence="1">
    <location>
        <begin position="614"/>
        <end position="650"/>
    </location>
</feature>
<evidence type="ECO:0000256" key="1">
    <source>
        <dbReference type="SAM" id="MobiDB-lite"/>
    </source>
</evidence>
<gene>
    <name evidence="4" type="ORF">C1H46_027430</name>
</gene>
<dbReference type="GO" id="GO:0000124">
    <property type="term" value="C:SAGA complex"/>
    <property type="evidence" value="ECO:0007669"/>
    <property type="project" value="InterPro"/>
</dbReference>
<feature type="region of interest" description="Disordered" evidence="1">
    <location>
        <begin position="400"/>
        <end position="419"/>
    </location>
</feature>
<dbReference type="InterPro" id="IPR046468">
    <property type="entry name" value="Spt20-like_SEP"/>
</dbReference>
<dbReference type="Pfam" id="PF12090">
    <property type="entry name" value="Spt20_SEP"/>
    <property type="match status" value="1"/>
</dbReference>
<feature type="region of interest" description="Disordered" evidence="1">
    <location>
        <begin position="1709"/>
        <end position="1738"/>
    </location>
</feature>
<protein>
    <submittedName>
        <fullName evidence="4">Uncharacterized protein</fullName>
    </submittedName>
</protein>
<sequence length="1738" mass="192468">MGVSFQVAKTGTRYRPKLLPTEEKDSSENDSGSDPQQRENEVNCTGMGAKVAATDPSSVLVNLSEDFEVSFSLKLFENGFNVGKANELLNGVPEHLHPYDRASEKLFTAIECGWLPGDVFDALPCKYVNGAILCEINLGIMWSWKRRKLSNASDTDIDFNNSHHVADITVNCATQSCSSLAGLSYQERGITFSEHNVVRENSLSTRKQPSSRELGNSLSNLLTSQPTSKAAYSCSQASLPVVAVSDFAALPKPSLNYSNNGLGMPGSSALDKRVRCETQAVQAPMLKKPKPEPVDLSYQQLTGSQAETSLLPYLQWKKKLLHQPSEGGKVIHERIQEKVRPLAIINNGQTRSFQGISELQAAFDTSNVKLEPEKDSFPSSNFRKTKNEHRVMDRIPVQSYLQQSQKQQSSSQLRDNVSTNMRMHRSVSQLRTGTDIFQVAAPENCASASSPNITFLPSEVVVPPKQKTNPRPKRSRKNTDDSSASMGNTNAADANHVSMNLSSSRPSRPKVGSFPESFLKIQAVTERYGLHNREYKLDPFLRRKPFSSVTPLVSYQLLSSGDSRKWENTSTDKISLKECFLDWGIGIYETRTLTFLRQSHIHQENETPIVDREAQVAKTGTRYRPKLLPTEEKDSSENDSGSDPQQRENEVNCTGMGAKVAATDPSSVLVNLSEDFEVSFSLKLFENGFNVGKANELLNGVPEHLHPYDRASEKLFTAIECGWLPGDVFDALPCKYVNGAILCEIQDYRSCLIQERATIPTNKVPSVHKVLLHMRTENVVKDILSISNNSWTYGDFLINLGIMWSWKRRKLSNASDTDIDFNNSHHVADITVNCATQSCSSLAGLSYQERGITFSEHNVVRENSLSTRKQPSSRELGNSLSNLLTSQPTSKAAYSCSQASLPVVAVSDFAALPKPSLNYSNNGLGMPGSSALDKRVRCETQAVQAPMLKKPKPEPVDLSYQQLTGSQAETSLLPYLQWKKKLLHQPSEGGKVIHERIQEKVRPLAIINNGQTRSFQGISELQAAFDTSNVKLEPEKDSFPSSNFRKTKNEHRVMDRIPVQSYLQQSQKQQSSSQLRDNVSTNMRMHRSVSQLRTGTDIFQVAAPENCASASSPNITFLPSEVVVPPKQKTNPRPKRSRKNTDDSSASMGNTNAADANHVSMNLSSSRPSRPKVGSFPESFLKIQAVTERYGLHNREYKLDPFLRRKPFSSVTPLVSYQLLSSGDSRKWENTSTDKISLKECFLDWGIGIYETRTLTFLRQSHIHQENETPIVDREAQVRLIISEKLNEGMMKASVAYGIEKKMFSIDYPLLPASTSTHSAYLLATQFTTLMKHEGYYLASYHVGPISPKADEGFSSQWHRAIPSARPIALPSSTLTPRLSPSGLSPISMQRHSQNIFSGGQFLPPEIIQLAAQLPDTCIPKQALSIATQENCMMPQVQQILNNCAYSMYQTLQIQQQQRNQFMQGGSGGGGISASGLGMIERGGVQGLGNSRLGLLGNGMGLRSSTPPTELGGRMPWVGNVGLFNNLGSEVSSLNDSKLPLGPVSDLLRATEGQGKALMTGVSVDITNSRGVTTKLSNQQLLQLQMHPLEMRSLFEQRIQPEIRSLVEQKIAPQMHPPELESSVQQQIQPQMYQPGLGSPVGQQLQPQMHQQEVGSPVQQQMQPEMRSPVQLPQQNTEQQQEMTSLVQHSDTAAVVVQHAGSPHCQVTRHQQCDQSQQLIPEPAAQQANGTRLMESRR</sequence>
<feature type="compositionally biased region" description="Low complexity" evidence="1">
    <location>
        <begin position="1671"/>
        <end position="1681"/>
    </location>
</feature>
<feature type="compositionally biased region" description="Low complexity" evidence="1">
    <location>
        <begin position="1062"/>
        <end position="1074"/>
    </location>
</feature>
<feature type="region of interest" description="Disordered" evidence="1">
    <location>
        <begin position="1"/>
        <end position="41"/>
    </location>
</feature>
<evidence type="ECO:0000259" key="3">
    <source>
        <dbReference type="Pfam" id="PF20474"/>
    </source>
</evidence>
<feature type="domain" description="PHL" evidence="3">
    <location>
        <begin position="1189"/>
        <end position="1344"/>
    </location>
</feature>
<dbReference type="PANTHER" id="PTHR13526">
    <property type="entry name" value="TRANSCRIPTION FACTOR SPT20 HOMOLOG"/>
    <property type="match status" value="1"/>
</dbReference>
<name>A0A540LKN5_MALBA</name>
<feature type="domain" description="Spt20-like SEP" evidence="2">
    <location>
        <begin position="675"/>
        <end position="796"/>
    </location>
</feature>
<feature type="compositionally biased region" description="Polar residues" evidence="1">
    <location>
        <begin position="481"/>
        <end position="506"/>
    </location>
</feature>
<dbReference type="Pfam" id="PF20474">
    <property type="entry name" value="PHL"/>
    <property type="match status" value="2"/>
</dbReference>
<dbReference type="InterPro" id="IPR021950">
    <property type="entry name" value="Spt20"/>
</dbReference>
<reference evidence="4 5" key="1">
    <citation type="journal article" date="2019" name="G3 (Bethesda)">
        <title>Sequencing of a Wild Apple (Malus baccata) Genome Unravels the Differences Between Cultivated and Wild Apple Species Regarding Disease Resistance and Cold Tolerance.</title>
        <authorList>
            <person name="Chen X."/>
        </authorList>
    </citation>
    <scope>NUCLEOTIDE SEQUENCE [LARGE SCALE GENOMIC DNA]</scope>
    <source>
        <strain evidence="5">cv. Shandingzi</strain>
        <tissue evidence="4">Leaves</tissue>
    </source>
</reference>
<dbReference type="STRING" id="106549.A0A540LKN5"/>
<dbReference type="Proteomes" id="UP000315295">
    <property type="component" value="Unassembled WGS sequence"/>
</dbReference>
<organism evidence="4 5">
    <name type="scientific">Malus baccata</name>
    <name type="common">Siberian crab apple</name>
    <name type="synonym">Pyrus baccata</name>
    <dbReference type="NCBI Taxonomy" id="106549"/>
    <lineage>
        <taxon>Eukaryota</taxon>
        <taxon>Viridiplantae</taxon>
        <taxon>Streptophyta</taxon>
        <taxon>Embryophyta</taxon>
        <taxon>Tracheophyta</taxon>
        <taxon>Spermatophyta</taxon>
        <taxon>Magnoliopsida</taxon>
        <taxon>eudicotyledons</taxon>
        <taxon>Gunneridae</taxon>
        <taxon>Pentapetalae</taxon>
        <taxon>rosids</taxon>
        <taxon>fabids</taxon>
        <taxon>Rosales</taxon>
        <taxon>Rosaceae</taxon>
        <taxon>Amygdaloideae</taxon>
        <taxon>Maleae</taxon>
        <taxon>Malus</taxon>
    </lineage>
</organism>
<evidence type="ECO:0000259" key="2">
    <source>
        <dbReference type="Pfam" id="PF12090"/>
    </source>
</evidence>
<evidence type="ECO:0000313" key="4">
    <source>
        <dbReference type="EMBL" id="TQD87047.1"/>
    </source>
</evidence>
<dbReference type="PANTHER" id="PTHR13526:SF23">
    <property type="entry name" value="PROTEIN PHYTOCHROME-DEPENDENT LATE-FLOWERING-LIKE"/>
    <property type="match status" value="1"/>
</dbReference>
<comment type="caution">
    <text evidence="4">The sequence shown here is derived from an EMBL/GenBank/DDBJ whole genome shotgun (WGS) entry which is preliminary data.</text>
</comment>
<feature type="compositionally biased region" description="Low complexity" evidence="1">
    <location>
        <begin position="400"/>
        <end position="412"/>
    </location>
</feature>
<dbReference type="InterPro" id="IPR046467">
    <property type="entry name" value="PHL_dom"/>
</dbReference>
<feature type="region of interest" description="Disordered" evidence="1">
    <location>
        <begin position="201"/>
        <end position="220"/>
    </location>
</feature>
<feature type="compositionally biased region" description="Polar residues" evidence="1">
    <location>
        <begin position="1709"/>
        <end position="1719"/>
    </location>
</feature>